<protein>
    <submittedName>
        <fullName evidence="9">Oxidoreductase</fullName>
    </submittedName>
</protein>
<feature type="transmembrane region" description="Helical" evidence="6">
    <location>
        <begin position="243"/>
        <end position="266"/>
    </location>
</feature>
<feature type="transmembrane region" description="Helical" evidence="6">
    <location>
        <begin position="158"/>
        <end position="180"/>
    </location>
</feature>
<dbReference type="InterPro" id="IPR000572">
    <property type="entry name" value="OxRdtase_Mopterin-bd_dom"/>
</dbReference>
<evidence type="ECO:0000313" key="10">
    <source>
        <dbReference type="Proteomes" id="UP000238356"/>
    </source>
</evidence>
<evidence type="ECO:0000256" key="4">
    <source>
        <dbReference type="ARBA" id="ARBA00022989"/>
    </source>
</evidence>
<dbReference type="SUPFAM" id="SSF56524">
    <property type="entry name" value="Oxidoreductase molybdopterin-binding domain"/>
    <property type="match status" value="1"/>
</dbReference>
<evidence type="ECO:0000256" key="2">
    <source>
        <dbReference type="ARBA" id="ARBA00022475"/>
    </source>
</evidence>
<keyword evidence="2" id="KW-1003">Cell membrane</keyword>
<comment type="caution">
    <text evidence="9">The sequence shown here is derived from an EMBL/GenBank/DDBJ whole genome shotgun (WGS) entry which is preliminary data.</text>
</comment>
<dbReference type="Gene3D" id="3.90.420.10">
    <property type="entry name" value="Oxidoreductase, molybdopterin-binding domain"/>
    <property type="match status" value="1"/>
</dbReference>
<keyword evidence="3 6" id="KW-0812">Transmembrane</keyword>
<dbReference type="Pfam" id="PF00174">
    <property type="entry name" value="Oxidored_molyb"/>
    <property type="match status" value="1"/>
</dbReference>
<sequence length="496" mass="56446">MTTLDFPAWLRIEHWLNVLFLTFAMRSGVEILSSYPKLFWRDDSKPGTEWARFTRKRMPTDKLYDTLDEEESYPSLIALPGHKKLGLGRHWHFATVAGWILVGLAYYILLFATGQWRRYIPTSWSLFPAAWHDIVTYMSFNLPPLLPGQPFDAVQKLAYAGVIFVLAPFQILTGAAQSPAVEARFPWFVRMFGGRQSARSLHFLGLLAFAVFIVIHVSMVFFWSWGQLSALMIFGQVRNINWAIALSFVIIGAIVLLHIAATVWSLRDPRSVQRVLGAFVRRLRLGLLRPLTPRQDYSTRALSPEHRVNGKPPTALPYKVMAAHNFADWRLDVGGLVEHPMHLSLDDLRAIGEPQTQRVLHNCVQGWSSIGEWTGLPLRELVARAGPLPDAKYLCFLTMQDTGRDDPSADGVGQFYEVLDLELADSPQTLLAYRMNGEPLPIEHGAPLRLRVENQVGFKMAKWIDRIEFVSDYSHIGRGMGGWREDNIYYDKDVEI</sequence>
<evidence type="ECO:0000256" key="3">
    <source>
        <dbReference type="ARBA" id="ARBA00022692"/>
    </source>
</evidence>
<dbReference type="PANTHER" id="PTHR43032:SF2">
    <property type="entry name" value="BLL0505 PROTEIN"/>
    <property type="match status" value="1"/>
</dbReference>
<dbReference type="AlphaFoldDB" id="A0A2S6ABJ4"/>
<dbReference type="SUPFAM" id="SSF81342">
    <property type="entry name" value="Transmembrane di-heme cytochromes"/>
    <property type="match status" value="1"/>
</dbReference>
<dbReference type="InterPro" id="IPR016174">
    <property type="entry name" value="Di-haem_cyt_TM"/>
</dbReference>
<evidence type="ECO:0000259" key="7">
    <source>
        <dbReference type="Pfam" id="PF00174"/>
    </source>
</evidence>
<feature type="domain" description="Oxidoreductase molybdopterin-binding" evidence="7">
    <location>
        <begin position="325"/>
        <end position="472"/>
    </location>
</feature>
<evidence type="ECO:0000256" key="1">
    <source>
        <dbReference type="ARBA" id="ARBA00004651"/>
    </source>
</evidence>
<dbReference type="Pfam" id="PF01292">
    <property type="entry name" value="Ni_hydr_CYTB"/>
    <property type="match status" value="1"/>
</dbReference>
<evidence type="ECO:0000259" key="8">
    <source>
        <dbReference type="Pfam" id="PF01292"/>
    </source>
</evidence>
<keyword evidence="4 6" id="KW-1133">Transmembrane helix</keyword>
<accession>A0A2S6ABJ4</accession>
<dbReference type="Proteomes" id="UP000238356">
    <property type="component" value="Unassembled WGS sequence"/>
</dbReference>
<dbReference type="Gene3D" id="1.20.950.20">
    <property type="entry name" value="Transmembrane di-heme cytochromes, Chain C"/>
    <property type="match status" value="1"/>
</dbReference>
<dbReference type="EMBL" id="PSZD01000003">
    <property type="protein sequence ID" value="PPJ31153.1"/>
    <property type="molecule type" value="Genomic_DNA"/>
</dbReference>
<evidence type="ECO:0000256" key="5">
    <source>
        <dbReference type="ARBA" id="ARBA00023136"/>
    </source>
</evidence>
<proteinExistence type="predicted"/>
<feature type="transmembrane region" description="Helical" evidence="6">
    <location>
        <begin position="201"/>
        <end position="223"/>
    </location>
</feature>
<dbReference type="GO" id="GO:0005886">
    <property type="term" value="C:plasma membrane"/>
    <property type="evidence" value="ECO:0007669"/>
    <property type="project" value="UniProtKB-SubCell"/>
</dbReference>
<feature type="domain" description="Cytochrome b561 bacterial/Ni-hydrogenase" evidence="8">
    <location>
        <begin position="6"/>
        <end position="230"/>
    </location>
</feature>
<reference evidence="9 10" key="1">
    <citation type="submission" date="2018-02" db="EMBL/GenBank/DDBJ databases">
        <title>8 Nocardia nova and 1 Nocardia cyriacigeorgica strain used for evolution to TMP-SMX.</title>
        <authorList>
            <person name="Mehta H."/>
            <person name="Weng J."/>
            <person name="Shamoo Y."/>
        </authorList>
    </citation>
    <scope>NUCLEOTIDE SEQUENCE [LARGE SCALE GENOMIC DNA]</scope>
    <source>
        <strain evidence="9 10">BAA2227</strain>
    </source>
</reference>
<evidence type="ECO:0000256" key="6">
    <source>
        <dbReference type="SAM" id="Phobius"/>
    </source>
</evidence>
<comment type="subcellular location">
    <subcellularLocation>
        <location evidence="1">Cell membrane</location>
        <topology evidence="1">Multi-pass membrane protein</topology>
    </subcellularLocation>
</comment>
<name>A0A2S6ABJ4_9NOCA</name>
<dbReference type="InterPro" id="IPR011577">
    <property type="entry name" value="Cyt_b561_bac/Ni-Hgenase"/>
</dbReference>
<organism evidence="9 10">
    <name type="scientific">Nocardia nova</name>
    <dbReference type="NCBI Taxonomy" id="37330"/>
    <lineage>
        <taxon>Bacteria</taxon>
        <taxon>Bacillati</taxon>
        <taxon>Actinomycetota</taxon>
        <taxon>Actinomycetes</taxon>
        <taxon>Mycobacteriales</taxon>
        <taxon>Nocardiaceae</taxon>
        <taxon>Nocardia</taxon>
    </lineage>
</organism>
<dbReference type="PANTHER" id="PTHR43032">
    <property type="entry name" value="PROTEIN-METHIONINE-SULFOXIDE REDUCTASE"/>
    <property type="match status" value="1"/>
</dbReference>
<keyword evidence="10" id="KW-1185">Reference proteome</keyword>
<dbReference type="RefSeq" id="WP_104362693.1">
    <property type="nucleotide sequence ID" value="NZ_JAUJFK010000007.1"/>
</dbReference>
<dbReference type="GO" id="GO:0009055">
    <property type="term" value="F:electron transfer activity"/>
    <property type="evidence" value="ECO:0007669"/>
    <property type="project" value="InterPro"/>
</dbReference>
<evidence type="ECO:0000313" key="9">
    <source>
        <dbReference type="EMBL" id="PPJ31153.1"/>
    </source>
</evidence>
<dbReference type="GO" id="GO:0022904">
    <property type="term" value="P:respiratory electron transport chain"/>
    <property type="evidence" value="ECO:0007669"/>
    <property type="project" value="InterPro"/>
</dbReference>
<dbReference type="InterPro" id="IPR036374">
    <property type="entry name" value="OxRdtase_Mopterin-bd_sf"/>
</dbReference>
<gene>
    <name evidence="9" type="ORF">C5F51_05995</name>
</gene>
<keyword evidence="5 6" id="KW-0472">Membrane</keyword>
<feature type="transmembrane region" description="Helical" evidence="6">
    <location>
        <begin position="91"/>
        <end position="112"/>
    </location>
</feature>